<dbReference type="EMBL" id="CP051217">
    <property type="protein sequence ID" value="QJB69001.1"/>
    <property type="molecule type" value="Genomic_DNA"/>
</dbReference>
<dbReference type="KEGG" id="phao:HF685_06655"/>
<evidence type="ECO:0000313" key="1">
    <source>
        <dbReference type="EMBL" id="QJB69001.1"/>
    </source>
</evidence>
<evidence type="ECO:0000313" key="2">
    <source>
        <dbReference type="Proteomes" id="UP000501600"/>
    </source>
</evidence>
<sequence>MVDGNCSEYSNMLVEYPDGVTAYKFEDAGSVWLCFKLPEGSYPSGELILSTPELEQPLVIHFSAQLGEWQLGDKDAEPKVATSDKWWNNKDWIGTVSRFNGMEEFEGEPSPRFLKADAQELQFSKSRFGAGEWRLSGALWAVNSKESGLKRLNISPEGQEYLTFMVTK</sequence>
<organism evidence="1 2">
    <name type="scientific">Parasphingorhabdus halotolerans</name>
    <dbReference type="NCBI Taxonomy" id="2725558"/>
    <lineage>
        <taxon>Bacteria</taxon>
        <taxon>Pseudomonadati</taxon>
        <taxon>Pseudomonadota</taxon>
        <taxon>Alphaproteobacteria</taxon>
        <taxon>Sphingomonadales</taxon>
        <taxon>Sphingomonadaceae</taxon>
        <taxon>Parasphingorhabdus</taxon>
    </lineage>
</organism>
<gene>
    <name evidence="1" type="ORF">HF685_06655</name>
</gene>
<keyword evidence="2" id="KW-1185">Reference proteome</keyword>
<accession>A0A6H2DMM0</accession>
<dbReference type="RefSeq" id="WP_168818843.1">
    <property type="nucleotide sequence ID" value="NZ_CP051217.1"/>
</dbReference>
<protein>
    <submittedName>
        <fullName evidence="1">Uncharacterized protein</fullName>
    </submittedName>
</protein>
<proteinExistence type="predicted"/>
<dbReference type="AlphaFoldDB" id="A0A6H2DMM0"/>
<dbReference type="Proteomes" id="UP000501600">
    <property type="component" value="Chromosome"/>
</dbReference>
<reference evidence="1 2" key="1">
    <citation type="submission" date="2020-04" db="EMBL/GenBank/DDBJ databases">
        <title>Genome sequence for Sphingorhabdus sp. strain M1.</title>
        <authorList>
            <person name="Park S.-J."/>
        </authorList>
    </citation>
    <scope>NUCLEOTIDE SEQUENCE [LARGE SCALE GENOMIC DNA]</scope>
    <source>
        <strain evidence="1 2">JK6</strain>
    </source>
</reference>
<name>A0A6H2DMM0_9SPHN</name>